<name>A0ABR7HNB1_9FIRM</name>
<sequence>MENILINIKDGEVMTLQGLDTVTAERLEDILNYVAETKESLDNHKLCNKAVGFKRVVKNCKKFIKCCKYAIRT</sequence>
<accession>A0ABR7HNB1</accession>
<protein>
    <submittedName>
        <fullName evidence="1">Uncharacterized protein</fullName>
    </submittedName>
</protein>
<reference evidence="1 2" key="1">
    <citation type="submission" date="2020-08" db="EMBL/GenBank/DDBJ databases">
        <title>Genome public.</title>
        <authorList>
            <person name="Liu C."/>
            <person name="Sun Q."/>
        </authorList>
    </citation>
    <scope>NUCLEOTIDE SEQUENCE [LARGE SCALE GENOMIC DNA]</scope>
    <source>
        <strain evidence="1 2">NSJ-71</strain>
    </source>
</reference>
<comment type="caution">
    <text evidence="1">The sequence shown here is derived from an EMBL/GenBank/DDBJ whole genome shotgun (WGS) entry which is preliminary data.</text>
</comment>
<dbReference type="RefSeq" id="WP_186936226.1">
    <property type="nucleotide sequence ID" value="NZ_JACOPS010000006.1"/>
</dbReference>
<dbReference type="EMBL" id="JACOPS010000006">
    <property type="protein sequence ID" value="MBC5729021.1"/>
    <property type="molecule type" value="Genomic_DNA"/>
</dbReference>
<keyword evidence="2" id="KW-1185">Reference proteome</keyword>
<dbReference type="Proteomes" id="UP000636755">
    <property type="component" value="Unassembled WGS sequence"/>
</dbReference>
<evidence type="ECO:0000313" key="1">
    <source>
        <dbReference type="EMBL" id="MBC5729021.1"/>
    </source>
</evidence>
<organism evidence="1 2">
    <name type="scientific">Ruminococcus intestinalis</name>
    <dbReference type="NCBI Taxonomy" id="2763066"/>
    <lineage>
        <taxon>Bacteria</taxon>
        <taxon>Bacillati</taxon>
        <taxon>Bacillota</taxon>
        <taxon>Clostridia</taxon>
        <taxon>Eubacteriales</taxon>
        <taxon>Oscillospiraceae</taxon>
        <taxon>Ruminococcus</taxon>
    </lineage>
</organism>
<proteinExistence type="predicted"/>
<gene>
    <name evidence="1" type="ORF">H8R91_10915</name>
</gene>
<evidence type="ECO:0000313" key="2">
    <source>
        <dbReference type="Proteomes" id="UP000636755"/>
    </source>
</evidence>